<name>A0A0D9WPW1_9ORYZ</name>
<keyword evidence="3" id="KW-1185">Reference proteome</keyword>
<dbReference type="STRING" id="77586.A0A0D9WPW1"/>
<evidence type="ECO:0000259" key="1">
    <source>
        <dbReference type="Pfam" id="PF08387"/>
    </source>
</evidence>
<dbReference type="InterPro" id="IPR055302">
    <property type="entry name" value="F-box_dom-containing"/>
</dbReference>
<evidence type="ECO:0000313" key="3">
    <source>
        <dbReference type="Proteomes" id="UP000032180"/>
    </source>
</evidence>
<feature type="domain" description="FBD" evidence="1">
    <location>
        <begin position="220"/>
        <end position="262"/>
    </location>
</feature>
<dbReference type="HOGENOM" id="CLU_1002422_0_0_1"/>
<dbReference type="Pfam" id="PF08387">
    <property type="entry name" value="FBD"/>
    <property type="match status" value="1"/>
</dbReference>
<reference evidence="2" key="3">
    <citation type="submission" date="2015-04" db="UniProtKB">
        <authorList>
            <consortium name="EnsemblPlants"/>
        </authorList>
    </citation>
    <scope>IDENTIFICATION</scope>
</reference>
<dbReference type="InterPro" id="IPR006566">
    <property type="entry name" value="FBD"/>
</dbReference>
<dbReference type="eggNOG" id="ENOG502SNM4">
    <property type="taxonomic scope" value="Eukaryota"/>
</dbReference>
<reference evidence="2 3" key="1">
    <citation type="submission" date="2012-08" db="EMBL/GenBank/DDBJ databases">
        <title>Oryza genome evolution.</title>
        <authorList>
            <person name="Wing R.A."/>
        </authorList>
    </citation>
    <scope>NUCLEOTIDE SEQUENCE</scope>
</reference>
<accession>A0A0D9WPW1</accession>
<dbReference type="PANTHER" id="PTHR32141">
    <property type="match status" value="1"/>
</dbReference>
<dbReference type="EnsemblPlants" id="LPERR06G11340.1">
    <property type="protein sequence ID" value="LPERR06G11340.1"/>
    <property type="gene ID" value="LPERR06G11340"/>
</dbReference>
<dbReference type="PANTHER" id="PTHR32141:SF136">
    <property type="entry name" value="OS07G0287000 PROTEIN"/>
    <property type="match status" value="1"/>
</dbReference>
<dbReference type="Gramene" id="LPERR06G11340.1">
    <property type="protein sequence ID" value="LPERR06G11340.1"/>
    <property type="gene ID" value="LPERR06G11340"/>
</dbReference>
<organism evidence="2 3">
    <name type="scientific">Leersia perrieri</name>
    <dbReference type="NCBI Taxonomy" id="77586"/>
    <lineage>
        <taxon>Eukaryota</taxon>
        <taxon>Viridiplantae</taxon>
        <taxon>Streptophyta</taxon>
        <taxon>Embryophyta</taxon>
        <taxon>Tracheophyta</taxon>
        <taxon>Spermatophyta</taxon>
        <taxon>Magnoliopsida</taxon>
        <taxon>Liliopsida</taxon>
        <taxon>Poales</taxon>
        <taxon>Poaceae</taxon>
        <taxon>BOP clade</taxon>
        <taxon>Oryzoideae</taxon>
        <taxon>Oryzeae</taxon>
        <taxon>Oryzinae</taxon>
        <taxon>Leersia</taxon>
    </lineage>
</organism>
<sequence>MHNKNDKNPVALRRQSRRAATLWLSAPLRLHDSDLPPSPSAAISRILSSHRVDAVSFHLASTRARPSAADLDSWLRILTGKRLQDLLLQPPPDPLLPSLLACRSLRSVDLTNRCLPAAPEEATLARRQLGAIDMCPPRAEAGDARLFGRWHPIAAAWGSIIGGGVPKCEDAGMALEMVDPQEKPVIDFLRCFPCLDTLHITPHMVLPRSMEISKCDNMDYPIECLIHHLKKVVLVGYEGRRHELQLATFLLSNARVLHVMKFLCANDCNPTWLTSRRR</sequence>
<reference evidence="3" key="2">
    <citation type="submission" date="2013-12" db="EMBL/GenBank/DDBJ databases">
        <authorList>
            <person name="Yu Y."/>
            <person name="Lee S."/>
            <person name="de Baynast K."/>
            <person name="Wissotski M."/>
            <person name="Liu L."/>
            <person name="Talag J."/>
            <person name="Goicoechea J."/>
            <person name="Angelova A."/>
            <person name="Jetty R."/>
            <person name="Kudrna D."/>
            <person name="Golser W."/>
            <person name="Rivera L."/>
            <person name="Zhang J."/>
            <person name="Wing R."/>
        </authorList>
    </citation>
    <scope>NUCLEOTIDE SEQUENCE</scope>
</reference>
<evidence type="ECO:0000313" key="2">
    <source>
        <dbReference type="EnsemblPlants" id="LPERR06G11340.1"/>
    </source>
</evidence>
<dbReference type="AlphaFoldDB" id="A0A0D9WPW1"/>
<protein>
    <recommendedName>
        <fullName evidence="1">FBD domain-containing protein</fullName>
    </recommendedName>
</protein>
<proteinExistence type="predicted"/>
<dbReference type="Proteomes" id="UP000032180">
    <property type="component" value="Chromosome 6"/>
</dbReference>